<proteinExistence type="predicted"/>
<evidence type="ECO:0000313" key="3">
    <source>
        <dbReference type="Proteomes" id="UP001152798"/>
    </source>
</evidence>
<evidence type="ECO:0000256" key="1">
    <source>
        <dbReference type="SAM" id="MobiDB-lite"/>
    </source>
</evidence>
<dbReference type="EMBL" id="OV725081">
    <property type="protein sequence ID" value="CAH1400857.1"/>
    <property type="molecule type" value="Genomic_DNA"/>
</dbReference>
<organism evidence="2 3">
    <name type="scientific">Nezara viridula</name>
    <name type="common">Southern green stink bug</name>
    <name type="synonym">Cimex viridulus</name>
    <dbReference type="NCBI Taxonomy" id="85310"/>
    <lineage>
        <taxon>Eukaryota</taxon>
        <taxon>Metazoa</taxon>
        <taxon>Ecdysozoa</taxon>
        <taxon>Arthropoda</taxon>
        <taxon>Hexapoda</taxon>
        <taxon>Insecta</taxon>
        <taxon>Pterygota</taxon>
        <taxon>Neoptera</taxon>
        <taxon>Paraneoptera</taxon>
        <taxon>Hemiptera</taxon>
        <taxon>Heteroptera</taxon>
        <taxon>Panheteroptera</taxon>
        <taxon>Pentatomomorpha</taxon>
        <taxon>Pentatomoidea</taxon>
        <taxon>Pentatomidae</taxon>
        <taxon>Pentatominae</taxon>
        <taxon>Nezara</taxon>
    </lineage>
</organism>
<protein>
    <submittedName>
        <fullName evidence="2">Uncharacterized protein</fullName>
    </submittedName>
</protein>
<feature type="compositionally biased region" description="Basic and acidic residues" evidence="1">
    <location>
        <begin position="30"/>
        <end position="40"/>
    </location>
</feature>
<dbReference type="Proteomes" id="UP001152798">
    <property type="component" value="Chromosome 5"/>
</dbReference>
<dbReference type="AlphaFoldDB" id="A0A9P0MSC5"/>
<keyword evidence="3" id="KW-1185">Reference proteome</keyword>
<evidence type="ECO:0000313" key="2">
    <source>
        <dbReference type="EMBL" id="CAH1400857.1"/>
    </source>
</evidence>
<name>A0A9P0MSC5_NEZVI</name>
<reference evidence="2" key="1">
    <citation type="submission" date="2022-01" db="EMBL/GenBank/DDBJ databases">
        <authorList>
            <person name="King R."/>
        </authorList>
    </citation>
    <scope>NUCLEOTIDE SEQUENCE</scope>
</reference>
<sequence>MNTPASRRQGWMVRNTHTDSHRHCQSQRTKRVDEEREERRGVRRSARGYTMLLASSALDSRHVPSSKRPLAGPIHNLHYSMPHLPPLRMDFTKGWIFVH</sequence>
<gene>
    <name evidence="2" type="ORF">NEZAVI_LOCUS10008</name>
</gene>
<feature type="region of interest" description="Disordered" evidence="1">
    <location>
        <begin position="1"/>
        <end position="44"/>
    </location>
</feature>
<accession>A0A9P0MSC5</accession>